<proteinExistence type="predicted"/>
<dbReference type="Proteomes" id="UP001162811">
    <property type="component" value="Unassembled WGS sequence"/>
</dbReference>
<comment type="caution">
    <text evidence="1">The sequence shown here is derived from an EMBL/GenBank/DDBJ whole genome shotgun (WGS) entry which is preliminary data.</text>
</comment>
<accession>A0ABT1AQ87</accession>
<reference evidence="1" key="1">
    <citation type="submission" date="2022-06" db="EMBL/GenBank/DDBJ databases">
        <authorList>
            <person name="Lu C.-H."/>
        </authorList>
    </citation>
    <scope>NUCLEOTIDE SEQUENCE</scope>
    <source>
        <strain evidence="1">21MJYT02-11</strain>
    </source>
</reference>
<keyword evidence="2" id="KW-1185">Reference proteome</keyword>
<name>A0ABT1AQ87_9RALS</name>
<protein>
    <submittedName>
        <fullName evidence="1">Uncharacterized protein</fullName>
    </submittedName>
</protein>
<sequence length="87" mass="9606">MAVHGLAAHRRFMAQATAEALPHLQCRQSLRRFVAGAAACRTPKKRPGEGNAGLSGIGMRAMKAPYKYFSIQIENKLKTPHDFEDLL</sequence>
<dbReference type="EMBL" id="JAMXHT010000007">
    <property type="protein sequence ID" value="MCO5400615.1"/>
    <property type="molecule type" value="Genomic_DNA"/>
</dbReference>
<reference evidence="1" key="2">
    <citation type="journal article" date="2023" name="Front. Microbiol.">
        <title>Ralstonia chuxiongensis sp. nov., Ralstonia mojiangensis sp. nov., and Ralstonia soli sp. nov., isolated from tobacco fields, are three novel species in the family Burkholderiaceae.</title>
        <authorList>
            <person name="Lu C.H."/>
            <person name="Zhang Y.Y."/>
            <person name="Jiang N."/>
            <person name="Chen W."/>
            <person name="Shao X."/>
            <person name="Zhao Z.M."/>
            <person name="Lu W.L."/>
            <person name="Hu X."/>
            <person name="Xi Y.X."/>
            <person name="Zou S.Y."/>
            <person name="Wei Q.J."/>
            <person name="Lin Z.L."/>
            <person name="Gong L."/>
            <person name="Gai X.T."/>
            <person name="Zhang L.Q."/>
            <person name="Li J.Y."/>
            <person name="Jin Y."/>
            <person name="Xia Z.Y."/>
        </authorList>
    </citation>
    <scope>NUCLEOTIDE SEQUENCE</scope>
    <source>
        <strain evidence="1">21MJYT02-11</strain>
    </source>
</reference>
<evidence type="ECO:0000313" key="2">
    <source>
        <dbReference type="Proteomes" id="UP001162811"/>
    </source>
</evidence>
<organism evidence="1 2">
    <name type="scientific">Ralstonia soli</name>
    <dbReference type="NCBI Taxonomy" id="2953896"/>
    <lineage>
        <taxon>Bacteria</taxon>
        <taxon>Pseudomonadati</taxon>
        <taxon>Pseudomonadota</taxon>
        <taxon>Betaproteobacteria</taxon>
        <taxon>Burkholderiales</taxon>
        <taxon>Burkholderiaceae</taxon>
        <taxon>Ralstonia</taxon>
    </lineage>
</organism>
<gene>
    <name evidence="1" type="ORF">NG900_20650</name>
</gene>
<dbReference type="RefSeq" id="WP_252683225.1">
    <property type="nucleotide sequence ID" value="NZ_JAMXHT010000007.1"/>
</dbReference>
<evidence type="ECO:0000313" key="1">
    <source>
        <dbReference type="EMBL" id="MCO5400615.1"/>
    </source>
</evidence>